<evidence type="ECO:0000256" key="9">
    <source>
        <dbReference type="ARBA" id="ARBA00023136"/>
    </source>
</evidence>
<evidence type="ECO:0000256" key="5">
    <source>
        <dbReference type="ARBA" id="ARBA00022840"/>
    </source>
</evidence>
<dbReference type="GO" id="GO:0046872">
    <property type="term" value="F:metal ion binding"/>
    <property type="evidence" value="ECO:0007669"/>
    <property type="project" value="UniProtKB-KW"/>
</dbReference>
<dbReference type="PANTHER" id="PTHR45630">
    <property type="entry name" value="CATION-TRANSPORTING ATPASE-RELATED"/>
    <property type="match status" value="1"/>
</dbReference>
<gene>
    <name evidence="12" type="ORF">SARC_05827</name>
</gene>
<dbReference type="SUPFAM" id="SSF81665">
    <property type="entry name" value="Calcium ATPase, transmembrane domain M"/>
    <property type="match status" value="1"/>
</dbReference>
<dbReference type="EMBL" id="KQ241984">
    <property type="protein sequence ID" value="KNC81881.1"/>
    <property type="molecule type" value="Genomic_DNA"/>
</dbReference>
<organism evidence="12 13">
    <name type="scientific">Sphaeroforma arctica JP610</name>
    <dbReference type="NCBI Taxonomy" id="667725"/>
    <lineage>
        <taxon>Eukaryota</taxon>
        <taxon>Ichthyosporea</taxon>
        <taxon>Ichthyophonida</taxon>
        <taxon>Sphaeroforma</taxon>
    </lineage>
</organism>
<dbReference type="SUPFAM" id="SSF81660">
    <property type="entry name" value="Metal cation-transporting ATPase, ATP-binding domain N"/>
    <property type="match status" value="1"/>
</dbReference>
<dbReference type="InterPro" id="IPR023214">
    <property type="entry name" value="HAD_sf"/>
</dbReference>
<feature type="chain" id="PRO_5005538994" description="Cation-transporting P-type ATPase C-terminal domain-containing protein" evidence="11">
    <location>
        <begin position="19"/>
        <end position="752"/>
    </location>
</feature>
<keyword evidence="7" id="KW-1278">Translocase</keyword>
<dbReference type="AlphaFoldDB" id="A0A0L0FZ86"/>
<evidence type="ECO:0000256" key="8">
    <source>
        <dbReference type="ARBA" id="ARBA00022989"/>
    </source>
</evidence>
<dbReference type="InterPro" id="IPR018303">
    <property type="entry name" value="ATPase_P-typ_P_site"/>
</dbReference>
<dbReference type="GO" id="GO:0140358">
    <property type="term" value="F:P-type transmembrane transporter activity"/>
    <property type="evidence" value="ECO:0007669"/>
    <property type="project" value="InterPro"/>
</dbReference>
<dbReference type="Gene3D" id="3.40.50.1000">
    <property type="entry name" value="HAD superfamily/HAD-like"/>
    <property type="match status" value="2"/>
</dbReference>
<evidence type="ECO:0000313" key="13">
    <source>
        <dbReference type="Proteomes" id="UP000054560"/>
    </source>
</evidence>
<dbReference type="Gene3D" id="3.40.1110.10">
    <property type="entry name" value="Calcium-transporting ATPase, cytoplasmic domain N"/>
    <property type="match status" value="2"/>
</dbReference>
<sequence length="752" mass="82185">MFLLVFALISASYFLKRSLEDGERSRYDILLHCILIITSVVPPDLPMQMAFAINTSVATLMGQQVFCTEPFRIPMAGKVTACCFDKTGTITTDKLHAAGVVLPPSHPGAKESERTLGGLHPMTDASYETCLVSGGCHSLVVAAGQILGDPMETAVLDSLGWRYSSDENVARPFQGIKDKKGAEVKVASEVPRETSIKVLHRHHFQSKLQRMSVVAQVTGPKENNGANTYVLCKGSPEMIQTLLDNTHRAQLDDWYANTHRNLAKQGYRVIALASKQVSTANAKKNCTKNRAEAEQGLTFSGFVAFNCRNRADSIQIITELKQSNHRVIMITGDAILTAAHVGTETNILRKDKSKILILAEIEDKKSGSSELVWQSFADDSVVAKFSANEIPALFLEHDLCVTGSTLMRAGGDDPTSGGIWEHLHCIYVYARMKPDHKEKVLNGSNSVAGLTPQQEAWAKDPMVSETVRKARAKMLGQQDEIKHRVTQKKQQGEWFAEVKVRIEMAQEQQEQLMKEKQEQAKAKAKGPSGSSDNSSGAVAGATGSAVAANKPGDGKDTGKVKKKGDPKSPWDMLEDQDMGEAEMVKLGDASIAAPFTSKMPSIQSTIDIIRQGRCTLLSTIQMYQILALNCLISSYSLSALYLDGVKYGDRQMTLMGILSTICYLCISRGTPLPKLSPVHPPESIFHPALFLSLIGQFVIHLCTMMYNVELAKSTLPDDFKPDVKGKFAPNVINTVVFLTSCTMNVSGPRITT</sequence>
<keyword evidence="8" id="KW-1133">Transmembrane helix</keyword>
<feature type="region of interest" description="Disordered" evidence="10">
    <location>
        <begin position="509"/>
        <end position="571"/>
    </location>
</feature>
<evidence type="ECO:0000256" key="11">
    <source>
        <dbReference type="SAM" id="SignalP"/>
    </source>
</evidence>
<dbReference type="InterPro" id="IPR023299">
    <property type="entry name" value="ATPase_P-typ_cyto_dom_N"/>
</dbReference>
<dbReference type="InterPro" id="IPR006544">
    <property type="entry name" value="P-type_TPase_V"/>
</dbReference>
<dbReference type="InterPro" id="IPR023298">
    <property type="entry name" value="ATPase_P-typ_TM_dom_sf"/>
</dbReference>
<dbReference type="InterPro" id="IPR036412">
    <property type="entry name" value="HAD-like_sf"/>
</dbReference>
<evidence type="ECO:0008006" key="14">
    <source>
        <dbReference type="Google" id="ProtNLM"/>
    </source>
</evidence>
<protein>
    <recommendedName>
        <fullName evidence="14">Cation-transporting P-type ATPase C-terminal domain-containing protein</fullName>
    </recommendedName>
</protein>
<evidence type="ECO:0000256" key="2">
    <source>
        <dbReference type="ARBA" id="ARBA00022692"/>
    </source>
</evidence>
<keyword evidence="9" id="KW-0472">Membrane</keyword>
<dbReference type="PROSITE" id="PS00154">
    <property type="entry name" value="ATPASE_E1_E2"/>
    <property type="match status" value="1"/>
</dbReference>
<evidence type="ECO:0000256" key="6">
    <source>
        <dbReference type="ARBA" id="ARBA00022842"/>
    </source>
</evidence>
<dbReference type="Proteomes" id="UP000054560">
    <property type="component" value="Unassembled WGS sequence"/>
</dbReference>
<keyword evidence="6" id="KW-0460">Magnesium</keyword>
<feature type="compositionally biased region" description="Low complexity" evidence="10">
    <location>
        <begin position="534"/>
        <end position="551"/>
    </location>
</feature>
<dbReference type="Pfam" id="PF13246">
    <property type="entry name" value="Cation_ATPase"/>
    <property type="match status" value="1"/>
</dbReference>
<evidence type="ECO:0000313" key="12">
    <source>
        <dbReference type="EMBL" id="KNC81881.1"/>
    </source>
</evidence>
<feature type="compositionally biased region" description="Basic and acidic residues" evidence="10">
    <location>
        <begin position="512"/>
        <end position="521"/>
    </location>
</feature>
<comment type="subcellular location">
    <subcellularLocation>
        <location evidence="1">Membrane</location>
        <topology evidence="1">Multi-pass membrane protein</topology>
    </subcellularLocation>
</comment>
<dbReference type="OrthoDB" id="48943at2759"/>
<accession>A0A0L0FZ86</accession>
<keyword evidence="4" id="KW-0547">Nucleotide-binding</keyword>
<dbReference type="eggNOG" id="KOG0209">
    <property type="taxonomic scope" value="Eukaryota"/>
</dbReference>
<evidence type="ECO:0000256" key="7">
    <source>
        <dbReference type="ARBA" id="ARBA00022967"/>
    </source>
</evidence>
<keyword evidence="3" id="KW-0479">Metal-binding</keyword>
<evidence type="ECO:0000256" key="10">
    <source>
        <dbReference type="SAM" id="MobiDB-lite"/>
    </source>
</evidence>
<dbReference type="GO" id="GO:0016020">
    <property type="term" value="C:membrane"/>
    <property type="evidence" value="ECO:0007669"/>
    <property type="project" value="UniProtKB-SubCell"/>
</dbReference>
<feature type="signal peptide" evidence="11">
    <location>
        <begin position="1"/>
        <end position="18"/>
    </location>
</feature>
<dbReference type="STRING" id="667725.A0A0L0FZ86"/>
<dbReference type="GeneID" id="25906331"/>
<dbReference type="GO" id="GO:0005524">
    <property type="term" value="F:ATP binding"/>
    <property type="evidence" value="ECO:0007669"/>
    <property type="project" value="UniProtKB-KW"/>
</dbReference>
<keyword evidence="5" id="KW-0067">ATP-binding</keyword>
<proteinExistence type="predicted"/>
<dbReference type="SUPFAM" id="SSF56784">
    <property type="entry name" value="HAD-like"/>
    <property type="match status" value="1"/>
</dbReference>
<name>A0A0L0FZ86_9EUKA</name>
<evidence type="ECO:0000256" key="1">
    <source>
        <dbReference type="ARBA" id="ARBA00004141"/>
    </source>
</evidence>
<keyword evidence="13" id="KW-1185">Reference proteome</keyword>
<dbReference type="RefSeq" id="XP_014155783.1">
    <property type="nucleotide sequence ID" value="XM_014300308.1"/>
</dbReference>
<keyword evidence="11" id="KW-0732">Signal</keyword>
<dbReference type="GO" id="GO:0019829">
    <property type="term" value="F:ATPase-coupled monoatomic cation transmembrane transporter activity"/>
    <property type="evidence" value="ECO:0007669"/>
    <property type="project" value="TreeGrafter"/>
</dbReference>
<reference evidence="12 13" key="1">
    <citation type="submission" date="2011-02" db="EMBL/GenBank/DDBJ databases">
        <title>The Genome Sequence of Sphaeroforma arctica JP610.</title>
        <authorList>
            <consortium name="The Broad Institute Genome Sequencing Platform"/>
            <person name="Russ C."/>
            <person name="Cuomo C."/>
            <person name="Young S.K."/>
            <person name="Zeng Q."/>
            <person name="Gargeya S."/>
            <person name="Alvarado L."/>
            <person name="Berlin A."/>
            <person name="Chapman S.B."/>
            <person name="Chen Z."/>
            <person name="Freedman E."/>
            <person name="Gellesch M."/>
            <person name="Goldberg J."/>
            <person name="Griggs A."/>
            <person name="Gujja S."/>
            <person name="Heilman E."/>
            <person name="Heiman D."/>
            <person name="Howarth C."/>
            <person name="Mehta T."/>
            <person name="Neiman D."/>
            <person name="Pearson M."/>
            <person name="Roberts A."/>
            <person name="Saif S."/>
            <person name="Shea T."/>
            <person name="Shenoy N."/>
            <person name="Sisk P."/>
            <person name="Stolte C."/>
            <person name="Sykes S."/>
            <person name="White J."/>
            <person name="Yandava C."/>
            <person name="Burger G."/>
            <person name="Gray M.W."/>
            <person name="Holland P.W.H."/>
            <person name="King N."/>
            <person name="Lang F.B.F."/>
            <person name="Roger A.J."/>
            <person name="Ruiz-Trillo I."/>
            <person name="Haas B."/>
            <person name="Nusbaum C."/>
            <person name="Birren B."/>
        </authorList>
    </citation>
    <scope>NUCLEOTIDE SEQUENCE [LARGE SCALE GENOMIC DNA]</scope>
    <source>
        <strain evidence="12 13">JP610</strain>
    </source>
</reference>
<dbReference type="Gene3D" id="1.20.1110.10">
    <property type="entry name" value="Calcium-transporting ATPase, transmembrane domain"/>
    <property type="match status" value="1"/>
</dbReference>
<evidence type="ECO:0000256" key="3">
    <source>
        <dbReference type="ARBA" id="ARBA00022723"/>
    </source>
</evidence>
<evidence type="ECO:0000256" key="4">
    <source>
        <dbReference type="ARBA" id="ARBA00022741"/>
    </source>
</evidence>
<dbReference type="PANTHER" id="PTHR45630:SF6">
    <property type="entry name" value="CATION-TRANSPORTING P-TYPE ATPASE N-TERMINAL DOMAIN-CONTAINING PROTEIN"/>
    <property type="match status" value="1"/>
</dbReference>
<keyword evidence="2" id="KW-0812">Transmembrane</keyword>
<feature type="compositionally biased region" description="Basic and acidic residues" evidence="10">
    <location>
        <begin position="552"/>
        <end position="568"/>
    </location>
</feature>